<feature type="transmembrane region" description="Helical" evidence="5">
    <location>
        <begin position="240"/>
        <end position="262"/>
    </location>
</feature>
<feature type="transmembrane region" description="Helical" evidence="5">
    <location>
        <begin position="357"/>
        <end position="376"/>
    </location>
</feature>
<dbReference type="Proteomes" id="UP000050867">
    <property type="component" value="Unassembled WGS sequence"/>
</dbReference>
<feature type="transmembrane region" description="Helical" evidence="5">
    <location>
        <begin position="180"/>
        <end position="197"/>
    </location>
</feature>
<protein>
    <recommendedName>
        <fullName evidence="6">HTTM-like domain-containing protein</fullName>
    </recommendedName>
</protein>
<keyword evidence="2 5" id="KW-0812">Transmembrane</keyword>
<feature type="transmembrane region" description="Helical" evidence="5">
    <location>
        <begin position="203"/>
        <end position="220"/>
    </location>
</feature>
<evidence type="ECO:0000313" key="8">
    <source>
        <dbReference type="Proteomes" id="UP000050867"/>
    </source>
</evidence>
<comment type="subcellular location">
    <subcellularLocation>
        <location evidence="1">Endomembrane system</location>
        <topology evidence="1">Multi-pass membrane protein</topology>
    </subcellularLocation>
</comment>
<evidence type="ECO:0000256" key="4">
    <source>
        <dbReference type="ARBA" id="ARBA00023136"/>
    </source>
</evidence>
<dbReference type="eggNOG" id="COG3011">
    <property type="taxonomic scope" value="Bacteria"/>
</dbReference>
<keyword evidence="4 5" id="KW-0472">Membrane</keyword>
<reference evidence="7 8" key="1">
    <citation type="submission" date="2015-10" db="EMBL/GenBank/DDBJ databases">
        <title>Draft genome sequence of pyrrolomycin-producing Streptomyces vitaminophilus.</title>
        <authorList>
            <person name="Graham D.E."/>
            <person name="Mahan K.M."/>
            <person name="Klingeman D.M."/>
            <person name="Hettich R.L."/>
            <person name="Parry R.J."/>
        </authorList>
    </citation>
    <scope>NUCLEOTIDE SEQUENCE [LARGE SCALE GENOMIC DNA]</scope>
    <source>
        <strain evidence="7 8">ATCC 31673</strain>
    </source>
</reference>
<feature type="transmembrane region" description="Helical" evidence="5">
    <location>
        <begin position="289"/>
        <end position="315"/>
    </location>
</feature>
<name>A0A0T6LMK7_WENVI</name>
<feature type="transmembrane region" description="Helical" evidence="5">
    <location>
        <begin position="95"/>
        <end position="115"/>
    </location>
</feature>
<dbReference type="InterPro" id="IPR011020">
    <property type="entry name" value="HTTM-like"/>
</dbReference>
<keyword evidence="8" id="KW-1185">Reference proteome</keyword>
<organism evidence="7 8">
    <name type="scientific">Wenjunlia vitaminophila</name>
    <name type="common">Streptomyces vitaminophilus</name>
    <dbReference type="NCBI Taxonomy" id="76728"/>
    <lineage>
        <taxon>Bacteria</taxon>
        <taxon>Bacillati</taxon>
        <taxon>Actinomycetota</taxon>
        <taxon>Actinomycetes</taxon>
        <taxon>Kitasatosporales</taxon>
        <taxon>Streptomycetaceae</taxon>
        <taxon>Wenjunlia</taxon>
    </lineage>
</organism>
<sequence>MPSTSTRLRFLASTGRWLGDLLVRIGRLARGTQAPYQAAVFRIGLAGSVLLFLLREWPHRRTLYGDRSPLSWDLAHTLTRLEGTFTVLNWYGGRLWFEVVYTLAIAAAVAVLVGWRTRTASVVFMLGMLSLENRNTLLGDGGDNLIRIMVIYLVFTRCAEVWSLDARRAARGPADQQDRTGVILWSVTGPLLAWGFGAPTGGWSLVLWTLWAGHALWYAANRWFPRHEARAVLDDCASMLHNCAMLVIAAQVCLVYASAGWYKIQGLRWQDGSALHYVMHLDHFTPWPWLSGALVGHSLLLLVLGYLTVMVQVAFPFTLGARRVKNVLLVVMVMEHLGIAVLLGIPFFSLVMIACDAVFLPTAFLVALGGHCTGLTSRLRTRRTGRARPVEPAVGVAAGG</sequence>
<evidence type="ECO:0000256" key="5">
    <source>
        <dbReference type="SAM" id="Phobius"/>
    </source>
</evidence>
<accession>A0A0T6LMK7</accession>
<evidence type="ECO:0000259" key="6">
    <source>
        <dbReference type="SMART" id="SM00752"/>
    </source>
</evidence>
<evidence type="ECO:0000256" key="3">
    <source>
        <dbReference type="ARBA" id="ARBA00022989"/>
    </source>
</evidence>
<dbReference type="GO" id="GO:0012505">
    <property type="term" value="C:endomembrane system"/>
    <property type="evidence" value="ECO:0007669"/>
    <property type="project" value="UniProtKB-SubCell"/>
</dbReference>
<dbReference type="PANTHER" id="PTHR39535:SF2">
    <property type="entry name" value="HTTM DOMAIN-CONTAINING PROTEIN"/>
    <property type="match status" value="1"/>
</dbReference>
<dbReference type="AlphaFoldDB" id="A0A0T6LMK7"/>
<dbReference type="SMART" id="SM00752">
    <property type="entry name" value="HTTM"/>
    <property type="match status" value="1"/>
</dbReference>
<evidence type="ECO:0000256" key="2">
    <source>
        <dbReference type="ARBA" id="ARBA00022692"/>
    </source>
</evidence>
<evidence type="ECO:0000313" key="7">
    <source>
        <dbReference type="EMBL" id="KRV47341.1"/>
    </source>
</evidence>
<dbReference type="EMBL" id="LLZU01000037">
    <property type="protein sequence ID" value="KRV47341.1"/>
    <property type="molecule type" value="Genomic_DNA"/>
</dbReference>
<dbReference type="RefSeq" id="WP_018384227.1">
    <property type="nucleotide sequence ID" value="NZ_LLZU01000037.1"/>
</dbReference>
<feature type="transmembrane region" description="Helical" evidence="5">
    <location>
        <begin position="327"/>
        <end position="351"/>
    </location>
</feature>
<evidence type="ECO:0000256" key="1">
    <source>
        <dbReference type="ARBA" id="ARBA00004127"/>
    </source>
</evidence>
<feature type="transmembrane region" description="Helical" evidence="5">
    <location>
        <begin position="34"/>
        <end position="54"/>
    </location>
</feature>
<proteinExistence type="predicted"/>
<dbReference type="PANTHER" id="PTHR39535">
    <property type="entry name" value="SPORULATION-DELAYING PROTEIN SDPB"/>
    <property type="match status" value="1"/>
</dbReference>
<feature type="domain" description="HTTM-like" evidence="6">
    <location>
        <begin position="29"/>
        <end position="364"/>
    </location>
</feature>
<dbReference type="STRING" id="76728.AQ490_07710"/>
<gene>
    <name evidence="7" type="ORF">AQ490_07710</name>
</gene>
<dbReference type="InterPro" id="IPR052964">
    <property type="entry name" value="Sporulation_signal_mat"/>
</dbReference>
<comment type="caution">
    <text evidence="7">The sequence shown here is derived from an EMBL/GenBank/DDBJ whole genome shotgun (WGS) entry which is preliminary data.</text>
</comment>
<keyword evidence="3 5" id="KW-1133">Transmembrane helix</keyword>